<dbReference type="KEGG" id="bph:Bphy_6923"/>
<feature type="transmembrane region" description="Helical" evidence="1">
    <location>
        <begin position="89"/>
        <end position="109"/>
    </location>
</feature>
<keyword evidence="1" id="KW-1133">Transmembrane helix</keyword>
<evidence type="ECO:0008006" key="4">
    <source>
        <dbReference type="Google" id="ProtNLM"/>
    </source>
</evidence>
<evidence type="ECO:0000256" key="1">
    <source>
        <dbReference type="SAM" id="Phobius"/>
    </source>
</evidence>
<protein>
    <recommendedName>
        <fullName evidence="4">Transmembrane protein</fullName>
    </recommendedName>
</protein>
<evidence type="ECO:0000313" key="2">
    <source>
        <dbReference type="EMBL" id="ACC75933.1"/>
    </source>
</evidence>
<sequence length="117" mass="13292">MDTAIRMWMALPRGSRLECPPDFLHYVDDDRTHCDTQRGITMTPSLDGNTDLREKHQSALNYALSRAEAEYKSYCDTWESIDRKAQSTITLAGAFLAAIFAFIRVLMVAQSRSWLSA</sequence>
<dbReference type="HOGENOM" id="CLU_2080353_0_0_4"/>
<keyword evidence="3" id="KW-1185">Reference proteome</keyword>
<accession>B2JTN0</accession>
<gene>
    <name evidence="2" type="ordered locus">Bphy_6923</name>
</gene>
<keyword evidence="1" id="KW-0472">Membrane</keyword>
<name>B2JTN0_PARP8</name>
<dbReference type="Proteomes" id="UP000001192">
    <property type="component" value="Plasmid pBPHY01"/>
</dbReference>
<dbReference type="EMBL" id="CP001045">
    <property type="protein sequence ID" value="ACC75933.1"/>
    <property type="molecule type" value="Genomic_DNA"/>
</dbReference>
<keyword evidence="1" id="KW-0812">Transmembrane</keyword>
<organism evidence="2 3">
    <name type="scientific">Paraburkholderia phymatum (strain DSM 17167 / CIP 108236 / LMG 21445 / STM815)</name>
    <name type="common">Burkholderia phymatum</name>
    <dbReference type="NCBI Taxonomy" id="391038"/>
    <lineage>
        <taxon>Bacteria</taxon>
        <taxon>Pseudomonadati</taxon>
        <taxon>Pseudomonadota</taxon>
        <taxon>Betaproteobacteria</taxon>
        <taxon>Burkholderiales</taxon>
        <taxon>Burkholderiaceae</taxon>
        <taxon>Paraburkholderia</taxon>
    </lineage>
</organism>
<proteinExistence type="predicted"/>
<evidence type="ECO:0000313" key="3">
    <source>
        <dbReference type="Proteomes" id="UP000001192"/>
    </source>
</evidence>
<reference evidence="3" key="1">
    <citation type="journal article" date="2014" name="Stand. Genomic Sci.">
        <title>Complete genome sequence of Burkholderia phymatum STM815(T), a broad host range and efficient nitrogen-fixing symbiont of Mimosa species.</title>
        <authorList>
            <person name="Moulin L."/>
            <person name="Klonowska A."/>
            <person name="Caroline B."/>
            <person name="Booth K."/>
            <person name="Vriezen J.A."/>
            <person name="Melkonian R."/>
            <person name="James E.K."/>
            <person name="Young J.P."/>
            <person name="Bena G."/>
            <person name="Hauser L."/>
            <person name="Land M."/>
            <person name="Kyrpides N."/>
            <person name="Bruce D."/>
            <person name="Chain P."/>
            <person name="Copeland A."/>
            <person name="Pitluck S."/>
            <person name="Woyke T."/>
            <person name="Lizotte-Waniewski M."/>
            <person name="Bristow J."/>
            <person name="Riley M."/>
        </authorList>
    </citation>
    <scope>NUCLEOTIDE SEQUENCE [LARGE SCALE GENOMIC DNA]</scope>
    <source>
        <strain evidence="3">DSM 17167 / CIP 108236 / LMG 21445 / STM815</strain>
        <plasmid evidence="3">Plasmid pBPHY01</plasmid>
    </source>
</reference>
<dbReference type="AlphaFoldDB" id="B2JTN0"/>
<geneLocation type="plasmid" evidence="2 3">
    <name>pBPHY01</name>
</geneLocation>
<keyword evidence="2" id="KW-0614">Plasmid</keyword>